<keyword evidence="1" id="KW-0227">DNA damage</keyword>
<dbReference type="InterPro" id="IPR040258">
    <property type="entry name" value="Spt16"/>
</dbReference>
<dbReference type="AlphaFoldDB" id="A0AAN7JKJ4"/>
<dbReference type="InterPro" id="IPR011993">
    <property type="entry name" value="PH-like_dom_sf"/>
</dbReference>
<reference evidence="2 3" key="1">
    <citation type="journal article" date="2023" name="Hortic Res">
        <title>Pangenome of water caltrop reveals structural variations and asymmetric subgenome divergence after allopolyploidization.</title>
        <authorList>
            <person name="Zhang X."/>
            <person name="Chen Y."/>
            <person name="Wang L."/>
            <person name="Yuan Y."/>
            <person name="Fang M."/>
            <person name="Shi L."/>
            <person name="Lu R."/>
            <person name="Comes H.P."/>
            <person name="Ma Y."/>
            <person name="Chen Y."/>
            <person name="Huang G."/>
            <person name="Zhou Y."/>
            <person name="Zheng Z."/>
            <person name="Qiu Y."/>
        </authorList>
    </citation>
    <scope>NUCLEOTIDE SEQUENCE [LARGE SCALE GENOMIC DNA]</scope>
    <source>
        <tissue evidence="2">Roots</tissue>
    </source>
</reference>
<dbReference type="GO" id="GO:0006368">
    <property type="term" value="P:transcription elongation by RNA polymerase II"/>
    <property type="evidence" value="ECO:0007669"/>
    <property type="project" value="TreeGrafter"/>
</dbReference>
<dbReference type="EMBL" id="JAXIOK010000019">
    <property type="protein sequence ID" value="KAK4748044.1"/>
    <property type="molecule type" value="Genomic_DNA"/>
</dbReference>
<dbReference type="GO" id="GO:0006281">
    <property type="term" value="P:DNA repair"/>
    <property type="evidence" value="ECO:0007669"/>
    <property type="project" value="UniProtKB-UniRule"/>
</dbReference>
<dbReference type="PANTHER" id="PTHR13980:SF18">
    <property type="entry name" value="FACT COMPLEX SUBUNIT SPT16"/>
    <property type="match status" value="1"/>
</dbReference>
<dbReference type="Gene3D" id="2.30.29.30">
    <property type="entry name" value="Pleckstrin-homology domain (PH domain)/Phosphotyrosine-binding domain (PTB)"/>
    <property type="match status" value="1"/>
</dbReference>
<organism evidence="2 3">
    <name type="scientific">Trapa incisa</name>
    <dbReference type="NCBI Taxonomy" id="236973"/>
    <lineage>
        <taxon>Eukaryota</taxon>
        <taxon>Viridiplantae</taxon>
        <taxon>Streptophyta</taxon>
        <taxon>Embryophyta</taxon>
        <taxon>Tracheophyta</taxon>
        <taxon>Spermatophyta</taxon>
        <taxon>Magnoliopsida</taxon>
        <taxon>eudicotyledons</taxon>
        <taxon>Gunneridae</taxon>
        <taxon>Pentapetalae</taxon>
        <taxon>rosids</taxon>
        <taxon>malvids</taxon>
        <taxon>Myrtales</taxon>
        <taxon>Lythraceae</taxon>
        <taxon>Trapa</taxon>
    </lineage>
</organism>
<evidence type="ECO:0000256" key="1">
    <source>
        <dbReference type="RuleBase" id="RU367052"/>
    </source>
</evidence>
<accession>A0AAN7JKJ4</accession>
<dbReference type="Proteomes" id="UP001345219">
    <property type="component" value="Chromosome 12"/>
</dbReference>
<dbReference type="GO" id="GO:0006260">
    <property type="term" value="P:DNA replication"/>
    <property type="evidence" value="ECO:0007669"/>
    <property type="project" value="UniProtKB-KW"/>
</dbReference>
<keyword evidence="1" id="KW-0234">DNA repair</keyword>
<keyword evidence="1" id="KW-0539">Nucleus</keyword>
<dbReference type="GO" id="GO:0031491">
    <property type="term" value="F:nucleosome binding"/>
    <property type="evidence" value="ECO:0007669"/>
    <property type="project" value="TreeGrafter"/>
</dbReference>
<gene>
    <name evidence="2" type="ORF">SAY87_014630</name>
</gene>
<evidence type="ECO:0000313" key="2">
    <source>
        <dbReference type="EMBL" id="KAK4748044.1"/>
    </source>
</evidence>
<comment type="subcellular location">
    <subcellularLocation>
        <location evidence="1">Nucleus</location>
    </subcellularLocation>
    <subcellularLocation>
        <location evidence="1">Chromosome</location>
    </subcellularLocation>
</comment>
<comment type="subunit">
    <text evidence="1">Component of the FACT complex.</text>
</comment>
<name>A0AAN7JKJ4_9MYRT</name>
<proteinExistence type="inferred from homology"/>
<comment type="similarity">
    <text evidence="1">Belongs to the peptidase M24 family. SPT16 subfamily.</text>
</comment>
<evidence type="ECO:0000313" key="3">
    <source>
        <dbReference type="Proteomes" id="UP001345219"/>
    </source>
</evidence>
<keyword evidence="1" id="KW-0235">DNA replication</keyword>
<dbReference type="PANTHER" id="PTHR13980">
    <property type="entry name" value="CDC68 RELATED"/>
    <property type="match status" value="1"/>
</dbReference>
<protein>
    <recommendedName>
        <fullName evidence="1">FACT complex subunit</fullName>
    </recommendedName>
</protein>
<comment type="caution">
    <text evidence="2">The sequence shown here is derived from an EMBL/GenBank/DDBJ whole genome shotgun (WGS) entry which is preliminary data.</text>
</comment>
<comment type="function">
    <text evidence="1">Component of the FACT complex, a general chromatin factor that acts to reorganize nucleosomes. The FACT complex is involved in multiple processes that require DNA as a template such as mRNA elongation, DNA replication and DNA repair. During transcription elongation the FACT complex acts as a histone chaperone that both destabilizes and restores nucleosomal structure. It facilitates the passage of RNA polymerase II and transcription by promoting the dissociation of one histone H2A-H2B dimer from the nucleosome, then subsequently promotes the reestablishment of the nucleosome following the passage of RNA polymerase II.</text>
</comment>
<keyword evidence="1" id="KW-0158">Chromosome</keyword>
<keyword evidence="3" id="KW-1185">Reference proteome</keyword>
<dbReference type="GO" id="GO:0035101">
    <property type="term" value="C:FACT complex"/>
    <property type="evidence" value="ECO:0007669"/>
    <property type="project" value="UniProtKB-UniRule"/>
</dbReference>
<keyword evidence="1" id="KW-0804">Transcription</keyword>
<keyword evidence="1" id="KW-0805">Transcription regulation</keyword>
<sequence>MAIVLKDFKKDILRIDSIMSTPLDGIKEWLNTAGIKHYESRLNMNWRQILKTTTEDPQSFVDGGGLEFLSLEVSQSDSDKSEESVQGI</sequence>